<dbReference type="InterPro" id="IPR000477">
    <property type="entry name" value="RT_dom"/>
</dbReference>
<dbReference type="GO" id="GO:0008270">
    <property type="term" value="F:zinc ion binding"/>
    <property type="evidence" value="ECO:0007669"/>
    <property type="project" value="UniProtKB-KW"/>
</dbReference>
<feature type="compositionally biased region" description="Low complexity" evidence="16">
    <location>
        <begin position="166"/>
        <end position="196"/>
    </location>
</feature>
<evidence type="ECO:0000313" key="23">
    <source>
        <dbReference type="Proteomes" id="UP000694522"/>
    </source>
</evidence>
<evidence type="ECO:0000256" key="13">
    <source>
        <dbReference type="ARBA" id="ARBA00023125"/>
    </source>
</evidence>
<evidence type="ECO:0000256" key="4">
    <source>
        <dbReference type="ARBA" id="ARBA00022679"/>
    </source>
</evidence>
<keyword evidence="13" id="KW-0238">DNA-binding</keyword>
<protein>
    <recommendedName>
        <fullName evidence="24">Integrase</fullName>
    </recommendedName>
</protein>
<dbReference type="Pfam" id="PF00075">
    <property type="entry name" value="RNase_H"/>
    <property type="match status" value="1"/>
</dbReference>
<dbReference type="InterPro" id="IPR002156">
    <property type="entry name" value="RNaseH_domain"/>
</dbReference>
<keyword evidence="7" id="KW-0479">Metal-binding</keyword>
<dbReference type="Proteomes" id="UP000694522">
    <property type="component" value="Unplaced"/>
</dbReference>
<dbReference type="Ensembl" id="ENSACOT00000014400.1">
    <property type="protein sequence ID" value="ENSACOP00000013913.1"/>
    <property type="gene ID" value="ENSACOG00000009665.1"/>
</dbReference>
<evidence type="ECO:0000259" key="21">
    <source>
        <dbReference type="PROSITE" id="PS51027"/>
    </source>
</evidence>
<feature type="compositionally biased region" description="Polar residues" evidence="16">
    <location>
        <begin position="144"/>
        <end position="157"/>
    </location>
</feature>
<keyword evidence="8" id="KW-0255">Endonuclease</keyword>
<dbReference type="PROSITE" id="PS50879">
    <property type="entry name" value="RNASE_H_1"/>
    <property type="match status" value="1"/>
</dbReference>
<dbReference type="Gene3D" id="1.10.150.490">
    <property type="entry name" value="Retroviral GAG p10 protein"/>
    <property type="match status" value="1"/>
</dbReference>
<accession>A0A8B9FRX9</accession>
<dbReference type="InterPro" id="IPR036862">
    <property type="entry name" value="Integrase_C_dom_sf_retrovir"/>
</dbReference>
<feature type="domain" description="Integrase catalytic" evidence="20">
    <location>
        <begin position="968"/>
        <end position="1128"/>
    </location>
</feature>
<dbReference type="InterPro" id="IPR001584">
    <property type="entry name" value="Integrase_cat-core"/>
</dbReference>
<dbReference type="GO" id="GO:0004523">
    <property type="term" value="F:RNA-DNA hybrid ribonuclease activity"/>
    <property type="evidence" value="ECO:0007669"/>
    <property type="project" value="InterPro"/>
</dbReference>
<dbReference type="SUPFAM" id="SSF53098">
    <property type="entry name" value="Ribonuclease H-like"/>
    <property type="match status" value="1"/>
</dbReference>
<reference evidence="22" key="2">
    <citation type="submission" date="2025-09" db="UniProtKB">
        <authorList>
            <consortium name="Ensembl"/>
        </authorList>
    </citation>
    <scope>IDENTIFICATION</scope>
</reference>
<evidence type="ECO:0000256" key="10">
    <source>
        <dbReference type="ARBA" id="ARBA00022842"/>
    </source>
</evidence>
<keyword evidence="14" id="KW-0863">Zinc-finger</keyword>
<dbReference type="Pfam" id="PF00665">
    <property type="entry name" value="rve"/>
    <property type="match status" value="1"/>
</dbReference>
<keyword evidence="5" id="KW-0548">Nucleotidyltransferase</keyword>
<evidence type="ECO:0000256" key="8">
    <source>
        <dbReference type="ARBA" id="ARBA00022759"/>
    </source>
</evidence>
<feature type="compositionally biased region" description="Pro residues" evidence="16">
    <location>
        <begin position="197"/>
        <end position="206"/>
    </location>
</feature>
<feature type="domain" description="Reverse transcriptase" evidence="18">
    <location>
        <begin position="323"/>
        <end position="557"/>
    </location>
</feature>
<dbReference type="Gene3D" id="1.10.10.200">
    <property type="match status" value="1"/>
</dbReference>
<reference evidence="22" key="1">
    <citation type="submission" date="2025-08" db="UniProtKB">
        <authorList>
            <consortium name="Ensembl"/>
        </authorList>
    </citation>
    <scope>IDENTIFICATION</scope>
</reference>
<keyword evidence="6" id="KW-0540">Nuclease</keyword>
<evidence type="ECO:0000256" key="14">
    <source>
        <dbReference type="PROSITE-ProRule" id="PRU00450"/>
    </source>
</evidence>
<feature type="domain" description="RNase H type-1" evidence="19">
    <location>
        <begin position="777"/>
        <end position="914"/>
    </location>
</feature>
<evidence type="ECO:0000256" key="7">
    <source>
        <dbReference type="ARBA" id="ARBA00022723"/>
    </source>
</evidence>
<keyword evidence="14" id="KW-0862">Zinc</keyword>
<dbReference type="PROSITE" id="PS50878">
    <property type="entry name" value="RT_POL"/>
    <property type="match status" value="1"/>
</dbReference>
<dbReference type="GO" id="GO:0003964">
    <property type="term" value="F:RNA-directed DNA polymerase activity"/>
    <property type="evidence" value="ECO:0007669"/>
    <property type="project" value="UniProtKB-KW"/>
</dbReference>
<dbReference type="GO" id="GO:0003677">
    <property type="term" value="F:DNA binding"/>
    <property type="evidence" value="ECO:0007669"/>
    <property type="project" value="UniProtKB-KW"/>
</dbReference>
<evidence type="ECO:0000313" key="22">
    <source>
        <dbReference type="Ensembl" id="ENSACOP00000013913.1"/>
    </source>
</evidence>
<evidence type="ECO:0000259" key="17">
    <source>
        <dbReference type="PROSITE" id="PS50876"/>
    </source>
</evidence>
<dbReference type="Gene3D" id="2.30.30.10">
    <property type="entry name" value="Integrase, C-terminal domain superfamily, retroviral"/>
    <property type="match status" value="1"/>
</dbReference>
<name>A0A8B9FRX9_9PSIT</name>
<evidence type="ECO:0000256" key="9">
    <source>
        <dbReference type="ARBA" id="ARBA00022801"/>
    </source>
</evidence>
<keyword evidence="9" id="KW-0378">Hydrolase</keyword>
<evidence type="ECO:0008006" key="24">
    <source>
        <dbReference type="Google" id="ProtNLM"/>
    </source>
</evidence>
<evidence type="ECO:0000256" key="5">
    <source>
        <dbReference type="ARBA" id="ARBA00022695"/>
    </source>
</evidence>
<dbReference type="PROSITE" id="PS50876">
    <property type="entry name" value="ZF_INTEGRASE"/>
    <property type="match status" value="1"/>
</dbReference>
<dbReference type="GO" id="GO:0015074">
    <property type="term" value="P:DNA integration"/>
    <property type="evidence" value="ECO:0007669"/>
    <property type="project" value="UniProtKB-KW"/>
</dbReference>
<comment type="function">
    <text evidence="2">Capsid protein.</text>
</comment>
<dbReference type="Pfam" id="PF02022">
    <property type="entry name" value="Integrase_Zn"/>
    <property type="match status" value="1"/>
</dbReference>
<dbReference type="InterPro" id="IPR043128">
    <property type="entry name" value="Rev_trsase/Diguanyl_cyclase"/>
</dbReference>
<keyword evidence="4" id="KW-0808">Transferase</keyword>
<organism evidence="22 23">
    <name type="scientific">Amazona collaria</name>
    <name type="common">yellow-billed parrot</name>
    <dbReference type="NCBI Taxonomy" id="241587"/>
    <lineage>
        <taxon>Eukaryota</taxon>
        <taxon>Metazoa</taxon>
        <taxon>Chordata</taxon>
        <taxon>Craniata</taxon>
        <taxon>Vertebrata</taxon>
        <taxon>Euteleostomi</taxon>
        <taxon>Archelosauria</taxon>
        <taxon>Archosauria</taxon>
        <taxon>Dinosauria</taxon>
        <taxon>Saurischia</taxon>
        <taxon>Theropoda</taxon>
        <taxon>Coelurosauria</taxon>
        <taxon>Aves</taxon>
        <taxon>Neognathae</taxon>
        <taxon>Neoaves</taxon>
        <taxon>Telluraves</taxon>
        <taxon>Australaves</taxon>
        <taxon>Psittaciformes</taxon>
        <taxon>Psittacidae</taxon>
        <taxon>Amazona</taxon>
    </lineage>
</organism>
<keyword evidence="11" id="KW-0229">DNA integration</keyword>
<feature type="DNA-binding region" description="Integrase-type" evidence="15">
    <location>
        <begin position="1139"/>
        <end position="1186"/>
    </location>
</feature>
<evidence type="ECO:0000256" key="1">
    <source>
        <dbReference type="ARBA" id="ARBA00003230"/>
    </source>
</evidence>
<dbReference type="Gene3D" id="3.30.420.10">
    <property type="entry name" value="Ribonuclease H-like superfamily/Ribonuclease H"/>
    <property type="match status" value="2"/>
</dbReference>
<dbReference type="PROSITE" id="PS51027">
    <property type="entry name" value="INTEGRASE_DBD"/>
    <property type="match status" value="1"/>
</dbReference>
<evidence type="ECO:0000256" key="12">
    <source>
        <dbReference type="ARBA" id="ARBA00022918"/>
    </source>
</evidence>
<dbReference type="AlphaFoldDB" id="A0A8B9FRX9"/>
<dbReference type="Gene3D" id="3.30.70.270">
    <property type="match status" value="2"/>
</dbReference>
<evidence type="ECO:0000256" key="2">
    <source>
        <dbReference type="ARBA" id="ARBA00003374"/>
    </source>
</evidence>
<dbReference type="InterPro" id="IPR003308">
    <property type="entry name" value="Integrase_Zn-bd_dom_N"/>
</dbReference>
<evidence type="ECO:0000256" key="6">
    <source>
        <dbReference type="ARBA" id="ARBA00022722"/>
    </source>
</evidence>
<feature type="region of interest" description="Disordered" evidence="16">
    <location>
        <begin position="129"/>
        <end position="215"/>
    </location>
</feature>
<dbReference type="SUPFAM" id="SSF50122">
    <property type="entry name" value="DNA-binding domain of retroviral integrase"/>
    <property type="match status" value="1"/>
</dbReference>
<dbReference type="GO" id="GO:0035613">
    <property type="term" value="F:RNA stem-loop binding"/>
    <property type="evidence" value="ECO:0007669"/>
    <property type="project" value="TreeGrafter"/>
</dbReference>
<dbReference type="Pfam" id="PF00552">
    <property type="entry name" value="IN_DBD_C"/>
    <property type="match status" value="1"/>
</dbReference>
<feature type="compositionally biased region" description="Pro residues" evidence="16">
    <location>
        <begin position="248"/>
        <end position="271"/>
    </location>
</feature>
<comment type="similarity">
    <text evidence="3">Belongs to the beta type-B retroviral polymerase family. HERV class-II K(HML-2) pol subfamily.</text>
</comment>
<dbReference type="InterPro" id="IPR043502">
    <property type="entry name" value="DNA/RNA_pol_sf"/>
</dbReference>
<feature type="domain" description="Integrase-type" evidence="21">
    <location>
        <begin position="1139"/>
        <end position="1186"/>
    </location>
</feature>
<dbReference type="PANTHER" id="PTHR41694">
    <property type="entry name" value="ENDOGENOUS RETROVIRUS GROUP K MEMBER POL PROTEIN"/>
    <property type="match status" value="1"/>
</dbReference>
<sequence>MGSTLSREESAVVKLLQDILSVRGANYNEPALRALLHWAKGKELIPSVDAAFQIGTWEKIGAVLWEEISNGSKEASKYPTVWRSVVDSLKDMQAERKAAASAFAALTPTGESGSATSMLFTGPLIPAVTPRHTAAGDQGISGHSAPTQTSAETSAQVADSLPPPLSSSSKELQSSQQRSTASAAASRDPSPVRPSQLFPPLPPSEPPSRCERIDDHDNGLKEVQLHQLLEKLEALEVRLDKVQEKSTPSPPDGPPNFPGFNPPPPLAPPVPSAGIGVGAGGSLGGLGNPSARWRGVIRDALVEGRLLPMAFPVVADNGGYAWEALDWKILKEAKSAISQYGLKSPYSQSLLQHIFSSHLFTPYNSRMVAQMLLSPSQQLHFYQNWQTACDGAAAIPRQQGDPLCGVQAQMLMGAGPFVRLDLQVRFAHEVLQLSQDLAFKALLSIPDDKVRPAFTSVPATNKQEPAKRYQWVVLPQGMKNSPTLCQTFVAWALQPFRQTHQSLLVYHYMDDILIAGEKLDVTEILQELQHTLGSKNLHIAPEKVQRQCPWQYLGWTITGSTVRPQKIKLHTEINTLTDAQKLMGNIQWVRSIAGITNDDLAPLMSLLGTSVNANSRRQLTPEQKLALEKVTDKILTATVQRQITGLPLHLLIVNSSAQIKHLLRLIIQQNDNDLKILEWIFLSFQPKNTICTRIELFANMIIKGRKRITDMAGREPDVIYIPIVQDYLNWLLTTSETFQIALAEYPGTLSNTYPPTKFLPILQDQTFEEIPVRSETPVEGLTVFTDAGRKSKRAAATWYTDSQWKHHILQGHLGDSLQTLELRAVLWVFQQWPETPLNIVSDSLYVVGTVQRLERAMVKTVKNATLYMLLMQLLHLLNQRLTPYFITRIRSHQFQYGLSIGNNNADQLVAATWTNHTINLFEQARLSHDFFHQSARVLARQFNLPITDARGIVQSCASCQKIGFGLGLGVNPRGLAALQLWQMDVTHIAEFGRLKYVHVSIDTFSHAMWATAQTGESAKHVIKHMHAAIAALGIPLEIKTDNAPAYMSHSFAHFCNLWGIRRVTGIPHSPTGQAIVERAHATLKSLLQKQKEGEQMPFERLAKALYVLNYLRLTGNRESPPIVIHHTSLQSKVQKVEAAKVQFKDLRTGEWKGPVEVKMTGRGYVCVSTGEGPRWVPSRWVRPWKEHMDQSDQPL</sequence>
<feature type="domain" description="Integrase-type" evidence="17">
    <location>
        <begin position="919"/>
        <end position="960"/>
    </location>
</feature>
<keyword evidence="10" id="KW-0460">Magnesium</keyword>
<evidence type="ECO:0000256" key="3">
    <source>
        <dbReference type="ARBA" id="ARBA00010879"/>
    </source>
</evidence>
<evidence type="ECO:0000259" key="20">
    <source>
        <dbReference type="PROSITE" id="PS50994"/>
    </source>
</evidence>
<dbReference type="SUPFAM" id="SSF56672">
    <property type="entry name" value="DNA/RNA polymerases"/>
    <property type="match status" value="1"/>
</dbReference>
<dbReference type="Pfam" id="PF00607">
    <property type="entry name" value="Gag_p24"/>
    <property type="match status" value="1"/>
</dbReference>
<dbReference type="InterPro" id="IPR008919">
    <property type="entry name" value="Retrov_capsid_N"/>
</dbReference>
<dbReference type="InterPro" id="IPR017856">
    <property type="entry name" value="Integrase-like_N"/>
</dbReference>
<proteinExistence type="inferred from homology"/>
<keyword evidence="23" id="KW-1185">Reference proteome</keyword>
<evidence type="ECO:0000256" key="11">
    <source>
        <dbReference type="ARBA" id="ARBA00022908"/>
    </source>
</evidence>
<dbReference type="InterPro" id="IPR038124">
    <property type="entry name" value="B_retro_matrix_sf"/>
</dbReference>
<evidence type="ECO:0000256" key="15">
    <source>
        <dbReference type="PROSITE-ProRule" id="PRU00506"/>
    </source>
</evidence>
<dbReference type="InterPro" id="IPR010661">
    <property type="entry name" value="RVT_thumb"/>
</dbReference>
<keyword evidence="12" id="KW-0695">RNA-directed DNA polymerase</keyword>
<dbReference type="PANTHER" id="PTHR41694:SF3">
    <property type="entry name" value="RNA-DIRECTED DNA POLYMERASE-RELATED"/>
    <property type="match status" value="1"/>
</dbReference>
<dbReference type="SUPFAM" id="SSF46919">
    <property type="entry name" value="N-terminal Zn binding domain of HIV integrase"/>
    <property type="match status" value="1"/>
</dbReference>
<dbReference type="InterPro" id="IPR012337">
    <property type="entry name" value="RNaseH-like_sf"/>
</dbReference>
<evidence type="ECO:0000256" key="16">
    <source>
        <dbReference type="SAM" id="MobiDB-lite"/>
    </source>
</evidence>
<dbReference type="Gene3D" id="1.10.375.10">
    <property type="entry name" value="Human Immunodeficiency Virus Type 1 Capsid Protein"/>
    <property type="match status" value="1"/>
</dbReference>
<dbReference type="SUPFAM" id="SSF47943">
    <property type="entry name" value="Retrovirus capsid protein, N-terminal core domain"/>
    <property type="match status" value="1"/>
</dbReference>
<dbReference type="InterPro" id="IPR001037">
    <property type="entry name" value="Integrase_C_retrovir"/>
</dbReference>
<evidence type="ECO:0000259" key="18">
    <source>
        <dbReference type="PROSITE" id="PS50878"/>
    </source>
</evidence>
<dbReference type="GO" id="GO:0016032">
    <property type="term" value="P:viral process"/>
    <property type="evidence" value="ECO:0007669"/>
    <property type="project" value="InterPro"/>
</dbReference>
<comment type="function">
    <text evidence="1">Matrix protein.</text>
</comment>
<feature type="region of interest" description="Disordered" evidence="16">
    <location>
        <begin position="241"/>
        <end position="273"/>
    </location>
</feature>
<dbReference type="Pfam" id="PF06817">
    <property type="entry name" value="RVT_thumb"/>
    <property type="match status" value="1"/>
</dbReference>
<evidence type="ECO:0000259" key="19">
    <source>
        <dbReference type="PROSITE" id="PS50879"/>
    </source>
</evidence>
<dbReference type="InterPro" id="IPR036397">
    <property type="entry name" value="RNaseH_sf"/>
</dbReference>
<dbReference type="PROSITE" id="PS50994">
    <property type="entry name" value="INTEGRASE"/>
    <property type="match status" value="1"/>
</dbReference>